<evidence type="ECO:0000313" key="2">
    <source>
        <dbReference type="Proteomes" id="UP001286313"/>
    </source>
</evidence>
<evidence type="ECO:0000313" key="1">
    <source>
        <dbReference type="EMBL" id="KAK3875765.1"/>
    </source>
</evidence>
<proteinExistence type="predicted"/>
<sequence>MSHCRPSCLALTGVRNLATRQEFNASEIYIVGRIRTELLTLSPSGILRMSWWFIVVVARWWTAEEATSVVIPALYSGLKYNRCWDACSKGVGNSASDKLIPCVEGDCDKI</sequence>
<comment type="caution">
    <text evidence="1">The sequence shown here is derived from an EMBL/GenBank/DDBJ whole genome shotgun (WGS) entry which is preliminary data.</text>
</comment>
<dbReference type="EMBL" id="JAWQEG010001922">
    <property type="protein sequence ID" value="KAK3875765.1"/>
    <property type="molecule type" value="Genomic_DNA"/>
</dbReference>
<keyword evidence="2" id="KW-1185">Reference proteome</keyword>
<organism evidence="1 2">
    <name type="scientific">Petrolisthes cinctipes</name>
    <name type="common">Flat porcelain crab</name>
    <dbReference type="NCBI Taxonomy" id="88211"/>
    <lineage>
        <taxon>Eukaryota</taxon>
        <taxon>Metazoa</taxon>
        <taxon>Ecdysozoa</taxon>
        <taxon>Arthropoda</taxon>
        <taxon>Crustacea</taxon>
        <taxon>Multicrustacea</taxon>
        <taxon>Malacostraca</taxon>
        <taxon>Eumalacostraca</taxon>
        <taxon>Eucarida</taxon>
        <taxon>Decapoda</taxon>
        <taxon>Pleocyemata</taxon>
        <taxon>Anomura</taxon>
        <taxon>Galatheoidea</taxon>
        <taxon>Porcellanidae</taxon>
        <taxon>Petrolisthes</taxon>
    </lineage>
</organism>
<accession>A0AAE1FLN1</accession>
<gene>
    <name evidence="1" type="ORF">Pcinc_019404</name>
</gene>
<protein>
    <submittedName>
        <fullName evidence="1">Uncharacterized protein</fullName>
    </submittedName>
</protein>
<dbReference type="AlphaFoldDB" id="A0AAE1FLN1"/>
<dbReference type="Proteomes" id="UP001286313">
    <property type="component" value="Unassembled WGS sequence"/>
</dbReference>
<reference evidence="1" key="1">
    <citation type="submission" date="2023-10" db="EMBL/GenBank/DDBJ databases">
        <title>Genome assemblies of two species of porcelain crab, Petrolisthes cinctipes and Petrolisthes manimaculis (Anomura: Porcellanidae).</title>
        <authorList>
            <person name="Angst P."/>
        </authorList>
    </citation>
    <scope>NUCLEOTIDE SEQUENCE</scope>
    <source>
        <strain evidence="1">PB745_01</strain>
        <tissue evidence="1">Gill</tissue>
    </source>
</reference>
<name>A0AAE1FLN1_PETCI</name>